<evidence type="ECO:0000313" key="4">
    <source>
        <dbReference type="Proteomes" id="UP000324738"/>
    </source>
</evidence>
<protein>
    <submittedName>
        <fullName evidence="3">ABC transporter substrate-binding protein</fullName>
    </submittedName>
</protein>
<dbReference type="AlphaFoldDB" id="A0A5B0DY50"/>
<dbReference type="SMART" id="SM00062">
    <property type="entry name" value="PBPb"/>
    <property type="match status" value="1"/>
</dbReference>
<proteinExistence type="predicted"/>
<accession>A0A5B0DY50</accession>
<gene>
    <name evidence="3" type="ORF">FPY71_10730</name>
</gene>
<dbReference type="CDD" id="cd01004">
    <property type="entry name" value="PBP2_MidA_like"/>
    <property type="match status" value="1"/>
</dbReference>
<evidence type="ECO:0000259" key="2">
    <source>
        <dbReference type="SMART" id="SM00062"/>
    </source>
</evidence>
<dbReference type="Proteomes" id="UP000324738">
    <property type="component" value="Unassembled WGS sequence"/>
</dbReference>
<evidence type="ECO:0000256" key="1">
    <source>
        <dbReference type="ARBA" id="ARBA00022729"/>
    </source>
</evidence>
<dbReference type="Pfam" id="PF00497">
    <property type="entry name" value="SBP_bac_3"/>
    <property type="match status" value="1"/>
</dbReference>
<feature type="domain" description="Solute-binding protein family 3/N-terminal" evidence="2">
    <location>
        <begin position="88"/>
        <end position="317"/>
    </location>
</feature>
<dbReference type="OrthoDB" id="9814231at2"/>
<dbReference type="Gene3D" id="3.40.190.10">
    <property type="entry name" value="Periplasmic binding protein-like II"/>
    <property type="match status" value="2"/>
</dbReference>
<evidence type="ECO:0000313" key="3">
    <source>
        <dbReference type="EMBL" id="KAA0970932.1"/>
    </source>
</evidence>
<dbReference type="PANTHER" id="PTHR35936:SF17">
    <property type="entry name" value="ARGININE-BINDING EXTRACELLULAR PROTEIN ARTP"/>
    <property type="match status" value="1"/>
</dbReference>
<keyword evidence="1" id="KW-0732">Signal</keyword>
<dbReference type="EMBL" id="VTWH01000002">
    <property type="protein sequence ID" value="KAA0970932.1"/>
    <property type="molecule type" value="Genomic_DNA"/>
</dbReference>
<name>A0A5B0DY50_9HYPH</name>
<reference evidence="3 4" key="1">
    <citation type="submission" date="2019-08" db="EMBL/GenBank/DDBJ databases">
        <title>Aureimonas fodiniaquatilis sp. nov., isolated from a coal mine wastewater.</title>
        <authorList>
            <person name="Kim W."/>
        </authorList>
    </citation>
    <scope>NUCLEOTIDE SEQUENCE [LARGE SCALE GENOMIC DNA]</scope>
    <source>
        <strain evidence="3 4">CAU 1482</strain>
    </source>
</reference>
<sequence>MQAMKFPMEEQPLADRSCSVTVLNLTWQGFLTATRTTGVAAVLALGVASGAIVSSALATQADEPWMAKVTVDEEAVSLLPENIQNSKKLVNGLNAAFPPFEYFDEDGTTIIGMDVDLAKAMAATLGVDMEIVHASFPTLIPGLTSGRYDILFSSFGNTVEREKVMDFVNYRTTGTYLISKKGNPSGLKSAELCGEKIAVVGGSTQMELVVPKLDEQCAADGKPAIDIVRFPESSDAPAAVNSGRADGALIPSPQALYLVSMQPDAFEIPDSEQIGQSYSGITVPKGSPLVAPLERALNTLIENGVYGDILEKWNMTSLAVPEAVINGAAERAK</sequence>
<dbReference type="SUPFAM" id="SSF53850">
    <property type="entry name" value="Periplasmic binding protein-like II"/>
    <property type="match status" value="1"/>
</dbReference>
<dbReference type="PANTHER" id="PTHR35936">
    <property type="entry name" value="MEMBRANE-BOUND LYTIC MUREIN TRANSGLYCOSYLASE F"/>
    <property type="match status" value="1"/>
</dbReference>
<keyword evidence="4" id="KW-1185">Reference proteome</keyword>
<dbReference type="InterPro" id="IPR001638">
    <property type="entry name" value="Solute-binding_3/MltF_N"/>
</dbReference>
<comment type="caution">
    <text evidence="3">The sequence shown here is derived from an EMBL/GenBank/DDBJ whole genome shotgun (WGS) entry which is preliminary data.</text>
</comment>
<organism evidence="3 4">
    <name type="scientific">Aureimonas fodinaquatilis</name>
    <dbReference type="NCBI Taxonomy" id="2565783"/>
    <lineage>
        <taxon>Bacteria</taxon>
        <taxon>Pseudomonadati</taxon>
        <taxon>Pseudomonadota</taxon>
        <taxon>Alphaproteobacteria</taxon>
        <taxon>Hyphomicrobiales</taxon>
        <taxon>Aurantimonadaceae</taxon>
        <taxon>Aureimonas</taxon>
    </lineage>
</organism>